<feature type="compositionally biased region" description="Basic and acidic residues" evidence="1">
    <location>
        <begin position="109"/>
        <end position="123"/>
    </location>
</feature>
<reference evidence="2" key="1">
    <citation type="submission" date="2023-10" db="EMBL/GenBank/DDBJ databases">
        <authorList>
            <person name="Domelevo Entfellner J.-B."/>
        </authorList>
    </citation>
    <scope>NUCLEOTIDE SEQUENCE</scope>
</reference>
<evidence type="ECO:0000313" key="2">
    <source>
        <dbReference type="EMBL" id="CAJ1971322.1"/>
    </source>
</evidence>
<dbReference type="AlphaFoldDB" id="A0AA86SRP1"/>
<evidence type="ECO:0000313" key="3">
    <source>
        <dbReference type="Proteomes" id="UP001189624"/>
    </source>
</evidence>
<dbReference type="EMBL" id="OY731405">
    <property type="protein sequence ID" value="CAJ1971322.1"/>
    <property type="molecule type" value="Genomic_DNA"/>
</dbReference>
<sequence length="123" mass="13846">MARIAETLHGDHHTQVTGCTLSPCDSQHHQPINAINTQCKAVFFYAYITTSPLASVTWLEALQTACSNLFVAKSREWFVVRKVWILDLEIDLRKPQCSGDARQHGGHAIGDKNKKKEKESEKI</sequence>
<gene>
    <name evidence="2" type="ORF">AYBTSS11_LOCUS23323</name>
</gene>
<dbReference type="Gramene" id="rna-AYBTSS11_LOCUS23323">
    <property type="protein sequence ID" value="CAJ1971322.1"/>
    <property type="gene ID" value="gene-AYBTSS11_LOCUS23323"/>
</dbReference>
<name>A0AA86SRP1_9FABA</name>
<proteinExistence type="predicted"/>
<protein>
    <submittedName>
        <fullName evidence="2">Uncharacterized protein</fullName>
    </submittedName>
</protein>
<organism evidence="2 3">
    <name type="scientific">Sphenostylis stenocarpa</name>
    <dbReference type="NCBI Taxonomy" id="92480"/>
    <lineage>
        <taxon>Eukaryota</taxon>
        <taxon>Viridiplantae</taxon>
        <taxon>Streptophyta</taxon>
        <taxon>Embryophyta</taxon>
        <taxon>Tracheophyta</taxon>
        <taxon>Spermatophyta</taxon>
        <taxon>Magnoliopsida</taxon>
        <taxon>eudicotyledons</taxon>
        <taxon>Gunneridae</taxon>
        <taxon>Pentapetalae</taxon>
        <taxon>rosids</taxon>
        <taxon>fabids</taxon>
        <taxon>Fabales</taxon>
        <taxon>Fabaceae</taxon>
        <taxon>Papilionoideae</taxon>
        <taxon>50 kb inversion clade</taxon>
        <taxon>NPAAA clade</taxon>
        <taxon>indigoferoid/millettioid clade</taxon>
        <taxon>Phaseoleae</taxon>
        <taxon>Sphenostylis</taxon>
    </lineage>
</organism>
<keyword evidence="3" id="KW-1185">Reference proteome</keyword>
<evidence type="ECO:0000256" key="1">
    <source>
        <dbReference type="SAM" id="MobiDB-lite"/>
    </source>
</evidence>
<feature type="region of interest" description="Disordered" evidence="1">
    <location>
        <begin position="96"/>
        <end position="123"/>
    </location>
</feature>
<accession>A0AA86SRP1</accession>
<dbReference type="Proteomes" id="UP001189624">
    <property type="component" value="Chromosome 8"/>
</dbReference>